<dbReference type="SUPFAM" id="SSF48371">
    <property type="entry name" value="ARM repeat"/>
    <property type="match status" value="2"/>
</dbReference>
<dbReference type="Gene3D" id="3.40.50.300">
    <property type="entry name" value="P-loop containing nucleotide triphosphate hydrolases"/>
    <property type="match status" value="1"/>
</dbReference>
<keyword evidence="3" id="KW-0808">Transferase</keyword>
<dbReference type="Pfam" id="PF05729">
    <property type="entry name" value="NACHT"/>
    <property type="match status" value="1"/>
</dbReference>
<keyword evidence="4" id="KW-1185">Reference proteome</keyword>
<dbReference type="NCBIfam" id="NF047832">
    <property type="entry name" value="caspase_w_EACC1"/>
    <property type="match status" value="1"/>
</dbReference>
<evidence type="ECO:0000259" key="2">
    <source>
        <dbReference type="PROSITE" id="PS50837"/>
    </source>
</evidence>
<dbReference type="InterPro" id="IPR007111">
    <property type="entry name" value="NACHT_NTPase"/>
</dbReference>
<protein>
    <submittedName>
        <fullName evidence="3">Protein kinase-like protein</fullName>
    </submittedName>
</protein>
<gene>
    <name evidence="3" type="ORF">EHYA_02446</name>
</gene>
<sequence>MSSAPHDPRGSRVVLVGAHTFEHLAPLPAVARNLSRLRELLTDPEVWGLPAENCVVIEQPDHRDLVLDALTDATAAATDLVLLYYAGHGLVSPDTEDLLLSLPRCRPERPYTALPFQEIRDVLRAARRVPAKAVLLDCCFAGRALAGAMGPDDVRLTELSRVEGSYVLAAASATRQAIAPVGGQYTAFTGQLIDVLENGVPGGPKTLDLATVHAHLHRTLPELGFPRPRQRNEDQGARIVLGWNRHPSAAAAAPRLPAHLRDLLHAQTIAARNFTYRLYDAPLDGLATVYVRQQARSAPTAPTRQPLDRIRDPRRNPREEEHHQRHFVSTEPSGTAIAPARAAEDTLGRHRHVLITGGAGQGKSTLSLQLAASLALAYESGDAQGTDGERLLPLRVTAGRLAAGRSALIPRLVRILSAELAPHLDYALPDDLLDHLPENTTCLLIVDGLDEITDPERRRGLVAELAGRVRNPDGRFRLLITTRPLPNDELAPLQHAATGTYTLEPFDREQLREFAHRWFRDHPDGPTLAAGFLRQTEAAGVRDLVRVPLLATVAALVYRKHPTTPLPSNRFTLYCDYFTLLTDAHLEEMHEQQQTVLQRWTLRPAVHRSSVAFLFDHRPELVEHLAVTVVTDPTAGTRPLLDLALDWLDEHDCRATRRGVPEWPRLVASVLGTVGVFTHHHDFLRFTHYSFAEHLAADVRADRLPPHFDPAAPDWTHTVHRAVHGDLFAHAILAHHAHRYGTGDAILDWLGRGTGDFAALAGELLARGVPAANRHAESFAANLMSTLARESSDEELRRAASNAAALLGEPAVRRTLFDFLGSRYRKHDVRVRLAQSLTSHDTTMAIDILRGVLDREGISLDTRISAMRALAACGSAHVAEATEALWTALRSDDATAANVIDAASGLASLAPEHKDAAVTALRTVLADATSTGHECARAARALAEIDPTHGPEAAKALREVQTGSHNSPYDRIFAAEQLAALGPAYTGEAADVLRALIVAPNTNVYVHRQAIRSLAGLGPGQTLEAAQLLRADLAARNISDDNVAETAMALAELAPVHANESIDALLRLLALPTVDTVRRCGVAQSLTRLDPSRLAEAAEVIRRVLTAPTSAASKRINAAATLGHFGPDHVTEAATYLQATLAATDVTAADRRIAAEHLARLGPTFVPAAARELREVLTAPDAGPWERMEIPRCLSGLDAIHIPEAIDTLTRMFDDPNISPSYRNHIAIMLIPLAPDDLDSMASRLRSMLSNPDTALRHRAETARTLHTLGGGTDEVAEVLRATLYASDADAGSRREAAQILGYRHVRYMAESTAALRDLLSAPDADPETRAWAATDLSDRDPDDEALAANTLREMAACRTIRPVDRAFAVQLLATFGQGYTEEAAATSRALLHTPGLSAHTRIAVARVVVMISPACTSDAVSSTRDILRDPATQPVLRRVAARNLGDFGAGYLDEASDALWSIITAPDIDPTERCRAAHALHVVGTARRDELAQTLRTILTDPSAASLARTLAAHTLGRLGRGYVHEGADHLRAILAAPDLTSSARAKAAAKLADLGQGFQAEGVTTLQLLLTSTDTRPDEQITVARRLFKLSRQSLPDIATTLRAVLAAPDATPYTRTRAARLLGTLSPRFLDEAAEHLRRIPAAPATPPVATRRAATALGMLSPRFRPEAAAILRALPAGDLTVSTSYARRAVARLLRDFGQGYELPTC</sequence>
<evidence type="ECO:0000313" key="4">
    <source>
        <dbReference type="Proteomes" id="UP000286931"/>
    </source>
</evidence>
<dbReference type="Pfam" id="PF00656">
    <property type="entry name" value="Peptidase_C14"/>
    <property type="match status" value="1"/>
</dbReference>
<dbReference type="PROSITE" id="PS50837">
    <property type="entry name" value="NACHT"/>
    <property type="match status" value="1"/>
</dbReference>
<dbReference type="SMART" id="SM00567">
    <property type="entry name" value="EZ_HEAT"/>
    <property type="match status" value="10"/>
</dbReference>
<dbReference type="InterPro" id="IPR027417">
    <property type="entry name" value="P-loop_NTPase"/>
</dbReference>
<dbReference type="RefSeq" id="WP_160161381.1">
    <property type="nucleotide sequence ID" value="NZ_BIFH01000016.1"/>
</dbReference>
<dbReference type="EMBL" id="BIFH01000016">
    <property type="protein sequence ID" value="GCD94777.1"/>
    <property type="molecule type" value="Genomic_DNA"/>
</dbReference>
<dbReference type="GO" id="GO:0004197">
    <property type="term" value="F:cysteine-type endopeptidase activity"/>
    <property type="evidence" value="ECO:0007669"/>
    <property type="project" value="InterPro"/>
</dbReference>
<dbReference type="InterPro" id="IPR011600">
    <property type="entry name" value="Pept_C14_caspase"/>
</dbReference>
<accession>A0A401YJM0</accession>
<feature type="compositionally biased region" description="Basic and acidic residues" evidence="1">
    <location>
        <begin position="306"/>
        <end position="323"/>
    </location>
</feature>
<reference evidence="3 4" key="1">
    <citation type="submission" date="2018-12" db="EMBL/GenBank/DDBJ databases">
        <title>Draft genome sequence of Embleya hyalina NBRC 13850T.</title>
        <authorList>
            <person name="Komaki H."/>
            <person name="Hosoyama A."/>
            <person name="Kimura A."/>
            <person name="Ichikawa N."/>
            <person name="Tamura T."/>
        </authorList>
    </citation>
    <scope>NUCLEOTIDE SEQUENCE [LARGE SCALE GENOMIC DNA]</scope>
    <source>
        <strain evidence="3 4">NBRC 13850</strain>
    </source>
</reference>
<dbReference type="OrthoDB" id="135105at2"/>
<dbReference type="Proteomes" id="UP000286931">
    <property type="component" value="Unassembled WGS sequence"/>
</dbReference>
<proteinExistence type="predicted"/>
<feature type="domain" description="NACHT" evidence="2">
    <location>
        <begin position="351"/>
        <end position="484"/>
    </location>
</feature>
<dbReference type="InterPro" id="IPR004155">
    <property type="entry name" value="PBS_lyase_HEAT"/>
</dbReference>
<dbReference type="SUPFAM" id="SSF52540">
    <property type="entry name" value="P-loop containing nucleoside triphosphate hydrolases"/>
    <property type="match status" value="1"/>
</dbReference>
<comment type="caution">
    <text evidence="3">The sequence shown here is derived from an EMBL/GenBank/DDBJ whole genome shotgun (WGS) entry which is preliminary data.</text>
</comment>
<evidence type="ECO:0000256" key="1">
    <source>
        <dbReference type="SAM" id="MobiDB-lite"/>
    </source>
</evidence>
<dbReference type="Gene3D" id="3.40.50.1460">
    <property type="match status" value="1"/>
</dbReference>
<dbReference type="InterPro" id="IPR016024">
    <property type="entry name" value="ARM-type_fold"/>
</dbReference>
<name>A0A401YJM0_9ACTN</name>
<feature type="region of interest" description="Disordered" evidence="1">
    <location>
        <begin position="296"/>
        <end position="335"/>
    </location>
</feature>
<evidence type="ECO:0000313" key="3">
    <source>
        <dbReference type="EMBL" id="GCD94777.1"/>
    </source>
</evidence>
<organism evidence="3 4">
    <name type="scientific">Embleya hyalina</name>
    <dbReference type="NCBI Taxonomy" id="516124"/>
    <lineage>
        <taxon>Bacteria</taxon>
        <taxon>Bacillati</taxon>
        <taxon>Actinomycetota</taxon>
        <taxon>Actinomycetes</taxon>
        <taxon>Kitasatosporales</taxon>
        <taxon>Streptomycetaceae</taxon>
        <taxon>Embleya</taxon>
    </lineage>
</organism>
<dbReference type="GO" id="GO:0006508">
    <property type="term" value="P:proteolysis"/>
    <property type="evidence" value="ECO:0007669"/>
    <property type="project" value="InterPro"/>
</dbReference>
<dbReference type="GO" id="GO:0016301">
    <property type="term" value="F:kinase activity"/>
    <property type="evidence" value="ECO:0007669"/>
    <property type="project" value="UniProtKB-KW"/>
</dbReference>
<keyword evidence="3" id="KW-0418">Kinase</keyword>